<dbReference type="AlphaFoldDB" id="A0A7S6RDP0"/>
<evidence type="ECO:0000256" key="1">
    <source>
        <dbReference type="SAM" id="Phobius"/>
    </source>
</evidence>
<keyword evidence="1" id="KW-1133">Transmembrane helix</keyword>
<feature type="transmembrane region" description="Helical" evidence="1">
    <location>
        <begin position="117"/>
        <end position="138"/>
    </location>
</feature>
<dbReference type="RefSeq" id="WP_200988642.1">
    <property type="nucleotide sequence ID" value="NZ_CP063311.1"/>
</dbReference>
<gene>
    <name evidence="2" type="ORF">IM676_01330</name>
</gene>
<feature type="transmembrane region" description="Helical" evidence="1">
    <location>
        <begin position="391"/>
        <end position="411"/>
    </location>
</feature>
<evidence type="ECO:0000313" key="3">
    <source>
        <dbReference type="Proteomes" id="UP000593846"/>
    </source>
</evidence>
<accession>A0A7S6RDP0</accession>
<feature type="transmembrane region" description="Helical" evidence="1">
    <location>
        <begin position="248"/>
        <end position="268"/>
    </location>
</feature>
<dbReference type="KEGG" id="aee:IM676_01330"/>
<evidence type="ECO:0008006" key="4">
    <source>
        <dbReference type="Google" id="ProtNLM"/>
    </source>
</evidence>
<organism evidence="2 3">
    <name type="scientific">Anabaenopsis elenkinii CCIBt3563</name>
    <dbReference type="NCBI Taxonomy" id="2779889"/>
    <lineage>
        <taxon>Bacteria</taxon>
        <taxon>Bacillati</taxon>
        <taxon>Cyanobacteriota</taxon>
        <taxon>Cyanophyceae</taxon>
        <taxon>Nostocales</taxon>
        <taxon>Nodulariaceae</taxon>
        <taxon>Anabaenopsis</taxon>
    </lineage>
</organism>
<feature type="transmembrane region" description="Helical" evidence="1">
    <location>
        <begin position="319"/>
        <end position="338"/>
    </location>
</feature>
<feature type="transmembrane region" description="Helical" evidence="1">
    <location>
        <begin position="145"/>
        <end position="164"/>
    </location>
</feature>
<dbReference type="EMBL" id="CP063311">
    <property type="protein sequence ID" value="QOV23032.1"/>
    <property type="molecule type" value="Genomic_DNA"/>
</dbReference>
<feature type="transmembrane region" description="Helical" evidence="1">
    <location>
        <begin position="199"/>
        <end position="228"/>
    </location>
</feature>
<reference evidence="3" key="1">
    <citation type="submission" date="2020-10" db="EMBL/GenBank/DDBJ databases">
        <title>Genome-based taxonomic classification of the species Anabaenopsis elenkinii.</title>
        <authorList>
            <person name="Delbaje E."/>
            <person name="Andreote A.P.D."/>
            <person name="Pellegrinetti T.A."/>
            <person name="Cruz R.B."/>
            <person name="Branco L.H.Z."/>
            <person name="Fiore M.F."/>
        </authorList>
    </citation>
    <scope>NUCLEOTIDE SEQUENCE [LARGE SCALE GENOMIC DNA]</scope>
    <source>
        <strain evidence="3">CCIBt3563</strain>
    </source>
</reference>
<evidence type="ECO:0000313" key="2">
    <source>
        <dbReference type="EMBL" id="QOV23032.1"/>
    </source>
</evidence>
<dbReference type="Proteomes" id="UP000593846">
    <property type="component" value="Chromosome"/>
</dbReference>
<keyword evidence="3" id="KW-1185">Reference proteome</keyword>
<name>A0A7S6RDP0_9CYAN</name>
<keyword evidence="1" id="KW-0472">Membrane</keyword>
<feature type="transmembrane region" description="Helical" evidence="1">
    <location>
        <begin position="423"/>
        <end position="441"/>
    </location>
</feature>
<keyword evidence="1" id="KW-0812">Transmembrane</keyword>
<proteinExistence type="predicted"/>
<sequence length="598" mass="69302">MNNNILDVRKNNLIKSVINNLANLLFYILICGLGVYMAFYPTLSSGFALMQENPGDTRLNNYFLEHSFQLFTNRNYIGDLWSPQFFYPYPEVLTFSENLFGSAPIYWLFRFFTPSELAFQLWMITMCVLCFFSFIILMSRYKVNPILSALGAFLFAFSMCRVAKIGHQQLLPQFFTPLVFLIAWEFFRQPNRKRLALFLLLIYLQVLSGIYLGWFLLFSLIILFGVGLKIDRNSLDRLMNYGRRDAKFVFVIGLSWLGVMSLTLFPYIKIKSVLGGSPYSQVDQILPRLSSWFSVPPGSIWSFLLSWVSRDLPYVWEHYLFGGLTIIFLTIITIYTLIKHKTIFTFERELLIKVCLLVFIIIFVLSLRLPFGISLWRIIYELVPGASAIRAMTRIWTIAYFYLLIAIILCFDSIFKSVLLVKFSRRVSILILITICILGIFEQRLSNLASYEKQPLLKEVTEIRYLMEKDCDIAYLHFSPEKVYYVEQLSAMWAGIQANIPVINGYSGYAPPKYGDASQSMNTSQIIDWLKVFQKDNSGKLCVISRENIEEQDKLLAENTLRKNVSLSQEFTAYVIQLPIGEERNLSVNFTQLAITEK</sequence>
<protein>
    <recommendedName>
        <fullName evidence="4">Glycosyltransferase RgtA/B/C/D-like domain-containing protein</fullName>
    </recommendedName>
</protein>
<feature type="transmembrane region" description="Helical" evidence="1">
    <location>
        <begin position="350"/>
        <end position="371"/>
    </location>
</feature>
<feature type="transmembrane region" description="Helical" evidence="1">
    <location>
        <begin position="21"/>
        <end position="40"/>
    </location>
</feature>